<dbReference type="InterPro" id="IPR038573">
    <property type="entry name" value="BrnT_sf"/>
</dbReference>
<sequence>MRIEFDPAKRAVTLKERGLDFEDATKVFAGVHFEIEDDRQNYGETRWITVGRLGRAMVAIVWTPRGEARRIISMRKCNAKERKRFKVRLGGP</sequence>
<proteinExistence type="predicted"/>
<accession>A0A975G1T3</accession>
<reference evidence="1" key="1">
    <citation type="submission" date="2021-04" db="EMBL/GenBank/DDBJ databases">
        <title>The complete genome sequence of Caulobacter sp. S6.</title>
        <authorList>
            <person name="Tang Y."/>
            <person name="Ouyang W."/>
            <person name="Liu Q."/>
            <person name="Huang B."/>
            <person name="Guo Z."/>
            <person name="Lei P."/>
        </authorList>
    </citation>
    <scope>NUCLEOTIDE SEQUENCE</scope>
    <source>
        <strain evidence="1">S6</strain>
    </source>
</reference>
<keyword evidence="2" id="KW-1185">Reference proteome</keyword>
<dbReference type="Gene3D" id="3.10.450.530">
    <property type="entry name" value="Ribonuclease toxin, BrnT, of type II toxin-antitoxin system"/>
    <property type="match status" value="1"/>
</dbReference>
<evidence type="ECO:0000313" key="1">
    <source>
        <dbReference type="EMBL" id="QUD89209.1"/>
    </source>
</evidence>
<name>A0A975G1T3_9CAUL</name>
<dbReference type="InterPro" id="IPR007460">
    <property type="entry name" value="BrnT_toxin"/>
</dbReference>
<dbReference type="Proteomes" id="UP000676409">
    <property type="component" value="Chromosome"/>
</dbReference>
<dbReference type="EMBL" id="CP073078">
    <property type="protein sequence ID" value="QUD89209.1"/>
    <property type="molecule type" value="Genomic_DNA"/>
</dbReference>
<protein>
    <submittedName>
        <fullName evidence="1">BrnT family toxin</fullName>
    </submittedName>
</protein>
<dbReference type="AlphaFoldDB" id="A0A975G1T3"/>
<evidence type="ECO:0000313" key="2">
    <source>
        <dbReference type="Proteomes" id="UP000676409"/>
    </source>
</evidence>
<dbReference type="Pfam" id="PF04365">
    <property type="entry name" value="BrnT_toxin"/>
    <property type="match status" value="1"/>
</dbReference>
<organism evidence="1 2">
    <name type="scientific">Phenylobacterium montanum</name>
    <dbReference type="NCBI Taxonomy" id="2823693"/>
    <lineage>
        <taxon>Bacteria</taxon>
        <taxon>Pseudomonadati</taxon>
        <taxon>Pseudomonadota</taxon>
        <taxon>Alphaproteobacteria</taxon>
        <taxon>Caulobacterales</taxon>
        <taxon>Caulobacteraceae</taxon>
        <taxon>Phenylobacterium</taxon>
    </lineage>
</organism>
<dbReference type="RefSeq" id="WP_211939261.1">
    <property type="nucleotide sequence ID" value="NZ_CP073078.1"/>
</dbReference>
<dbReference type="KEGG" id="caul:KCG34_04825"/>
<gene>
    <name evidence="1" type="ORF">KCG34_04825</name>
</gene>